<dbReference type="EMBL" id="AFPY01000126">
    <property type="protein sequence ID" value="EGQ12816.1"/>
    <property type="molecule type" value="Genomic_DNA"/>
</dbReference>
<sequence length="43" mass="4968">MGENTPIVAIFARYNSHILRVNTEVEYYMLVGSLLFLYLCGQK</sequence>
<evidence type="ECO:0000313" key="2">
    <source>
        <dbReference type="Proteomes" id="UP000004123"/>
    </source>
</evidence>
<dbReference type="STRING" id="997353.HMPREF9144_2580"/>
<name>F9DLN8_9BACT</name>
<reference evidence="1 2" key="1">
    <citation type="submission" date="2011-04" db="EMBL/GenBank/DDBJ databases">
        <authorList>
            <person name="Muzny D."/>
            <person name="Qin X."/>
            <person name="Deng J."/>
            <person name="Jiang H."/>
            <person name="Liu Y."/>
            <person name="Qu J."/>
            <person name="Song X.-Z."/>
            <person name="Zhang L."/>
            <person name="Thornton R."/>
            <person name="Coyle M."/>
            <person name="Francisco L."/>
            <person name="Jackson L."/>
            <person name="Javaid M."/>
            <person name="Korchina V."/>
            <person name="Kovar C."/>
            <person name="Mata R."/>
            <person name="Mathew T."/>
            <person name="Ngo R."/>
            <person name="Nguyen L."/>
            <person name="Nguyen N."/>
            <person name="Okwuonu G."/>
            <person name="Ongeri F."/>
            <person name="Pham C."/>
            <person name="Simmons D."/>
            <person name="Wilczek-Boney K."/>
            <person name="Hale W."/>
            <person name="Jakkamsetti A."/>
            <person name="Pham P."/>
            <person name="Ruth R."/>
            <person name="San Lucas F."/>
            <person name="Warren J."/>
            <person name="Zhang J."/>
            <person name="Zhao Z."/>
            <person name="Zhou C."/>
            <person name="Zhu D."/>
            <person name="Lee S."/>
            <person name="Bess C."/>
            <person name="Blankenburg K."/>
            <person name="Forbes L."/>
            <person name="Fu Q."/>
            <person name="Gubbala S."/>
            <person name="Hirani K."/>
            <person name="Jayaseelan J.C."/>
            <person name="Lara F."/>
            <person name="Munidasa M."/>
            <person name="Palculict T."/>
            <person name="Patil S."/>
            <person name="Pu L.-L."/>
            <person name="Saada N."/>
            <person name="Tang L."/>
            <person name="Weissenberger G."/>
            <person name="Zhu Y."/>
            <person name="Hemphill L."/>
            <person name="Shang Y."/>
            <person name="Youmans B."/>
            <person name="Ayvaz T."/>
            <person name="Ross M."/>
            <person name="Santibanez J."/>
            <person name="Aqrawi P."/>
            <person name="Gross S."/>
            <person name="Joshi V."/>
            <person name="Fowler G."/>
            <person name="Nazareth L."/>
            <person name="Reid J."/>
            <person name="Worley K."/>
            <person name="Petrosino J."/>
            <person name="Highlander S."/>
            <person name="Gibbs R."/>
        </authorList>
    </citation>
    <scope>NUCLEOTIDE SEQUENCE [LARGE SCALE GENOMIC DNA]</scope>
    <source>
        <strain evidence="1 2">ATCC 700821</strain>
    </source>
</reference>
<gene>
    <name evidence="1" type="ORF">HMPREF9144_2580</name>
</gene>
<evidence type="ECO:0000313" key="1">
    <source>
        <dbReference type="EMBL" id="EGQ12816.1"/>
    </source>
</evidence>
<dbReference type="HOGENOM" id="CLU_3237805_0_0_10"/>
<proteinExistence type="predicted"/>
<comment type="caution">
    <text evidence="1">The sequence shown here is derived from an EMBL/GenBank/DDBJ whole genome shotgun (WGS) entry which is preliminary data.</text>
</comment>
<accession>F9DLN8</accession>
<protein>
    <submittedName>
        <fullName evidence="1">Uncharacterized protein</fullName>
    </submittedName>
</protein>
<dbReference type="Proteomes" id="UP000004123">
    <property type="component" value="Unassembled WGS sequence"/>
</dbReference>
<organism evidence="1 2">
    <name type="scientific">Prevotella pallens ATCC 700821</name>
    <dbReference type="NCBI Taxonomy" id="997353"/>
    <lineage>
        <taxon>Bacteria</taxon>
        <taxon>Pseudomonadati</taxon>
        <taxon>Bacteroidota</taxon>
        <taxon>Bacteroidia</taxon>
        <taxon>Bacteroidales</taxon>
        <taxon>Prevotellaceae</taxon>
        <taxon>Prevotella</taxon>
    </lineage>
</organism>
<dbReference type="AlphaFoldDB" id="F9DLN8"/>